<reference evidence="1 2" key="2">
    <citation type="submission" date="2018-11" db="EMBL/GenBank/DDBJ databases">
        <authorList>
            <consortium name="Pathogen Informatics"/>
        </authorList>
    </citation>
    <scope>NUCLEOTIDE SEQUENCE [LARGE SCALE GENOMIC DNA]</scope>
</reference>
<reference evidence="3" key="1">
    <citation type="submission" date="2016-06" db="UniProtKB">
        <authorList>
            <consortium name="WormBaseParasite"/>
        </authorList>
    </citation>
    <scope>IDENTIFICATION</scope>
</reference>
<dbReference type="EMBL" id="UYRT01095223">
    <property type="protein sequence ID" value="VDN40118.1"/>
    <property type="molecule type" value="Genomic_DNA"/>
</dbReference>
<evidence type="ECO:0000313" key="1">
    <source>
        <dbReference type="EMBL" id="VDN40118.1"/>
    </source>
</evidence>
<dbReference type="WBParaSite" id="GPUH_0002252301-mRNA-1">
    <property type="protein sequence ID" value="GPUH_0002252301-mRNA-1"/>
    <property type="gene ID" value="GPUH_0002252301"/>
</dbReference>
<evidence type="ECO:0000313" key="3">
    <source>
        <dbReference type="WBParaSite" id="GPUH_0002252301-mRNA-1"/>
    </source>
</evidence>
<dbReference type="Proteomes" id="UP000271098">
    <property type="component" value="Unassembled WGS sequence"/>
</dbReference>
<accession>A0A183ENF5</accession>
<name>A0A183ENF5_9BILA</name>
<protein>
    <submittedName>
        <fullName evidence="1 3">Uncharacterized protein</fullName>
    </submittedName>
</protein>
<evidence type="ECO:0000313" key="2">
    <source>
        <dbReference type="Proteomes" id="UP000271098"/>
    </source>
</evidence>
<dbReference type="AlphaFoldDB" id="A0A183ENF5"/>
<proteinExistence type="predicted"/>
<gene>
    <name evidence="1" type="ORF">GPUH_LOCUS22495</name>
</gene>
<sequence length="52" mass="6130">MLLVPGLIREWTAEVLFEEYNDIRSLPQLILDAVFRVFHFCLVIITAVRKKI</sequence>
<keyword evidence="2" id="KW-1185">Reference proteome</keyword>
<organism evidence="3">
    <name type="scientific">Gongylonema pulchrum</name>
    <dbReference type="NCBI Taxonomy" id="637853"/>
    <lineage>
        <taxon>Eukaryota</taxon>
        <taxon>Metazoa</taxon>
        <taxon>Ecdysozoa</taxon>
        <taxon>Nematoda</taxon>
        <taxon>Chromadorea</taxon>
        <taxon>Rhabditida</taxon>
        <taxon>Spirurina</taxon>
        <taxon>Spiruromorpha</taxon>
        <taxon>Spiruroidea</taxon>
        <taxon>Gongylonematidae</taxon>
        <taxon>Gongylonema</taxon>
    </lineage>
</organism>
<dbReference type="OrthoDB" id="337660at2759"/>